<dbReference type="EMBL" id="ML996153">
    <property type="protein sequence ID" value="KAF2734011.1"/>
    <property type="molecule type" value="Genomic_DNA"/>
</dbReference>
<keyword evidence="3" id="KW-1185">Reference proteome</keyword>
<evidence type="ECO:0000256" key="1">
    <source>
        <dbReference type="SAM" id="MobiDB-lite"/>
    </source>
</evidence>
<reference evidence="2" key="1">
    <citation type="journal article" date="2020" name="Stud. Mycol.">
        <title>101 Dothideomycetes genomes: a test case for predicting lifestyles and emergence of pathogens.</title>
        <authorList>
            <person name="Haridas S."/>
            <person name="Albert R."/>
            <person name="Binder M."/>
            <person name="Bloem J."/>
            <person name="Labutti K."/>
            <person name="Salamov A."/>
            <person name="Andreopoulos B."/>
            <person name="Baker S."/>
            <person name="Barry K."/>
            <person name="Bills G."/>
            <person name="Bluhm B."/>
            <person name="Cannon C."/>
            <person name="Castanera R."/>
            <person name="Culley D."/>
            <person name="Daum C."/>
            <person name="Ezra D."/>
            <person name="Gonzalez J."/>
            <person name="Henrissat B."/>
            <person name="Kuo A."/>
            <person name="Liang C."/>
            <person name="Lipzen A."/>
            <person name="Lutzoni F."/>
            <person name="Magnuson J."/>
            <person name="Mondo S."/>
            <person name="Nolan M."/>
            <person name="Ohm R."/>
            <person name="Pangilinan J."/>
            <person name="Park H.-J."/>
            <person name="Ramirez L."/>
            <person name="Alfaro M."/>
            <person name="Sun H."/>
            <person name="Tritt A."/>
            <person name="Yoshinaga Y."/>
            <person name="Zwiers L.-H."/>
            <person name="Turgeon B."/>
            <person name="Goodwin S."/>
            <person name="Spatafora J."/>
            <person name="Crous P."/>
            <person name="Grigoriev I."/>
        </authorList>
    </citation>
    <scope>NUCLEOTIDE SEQUENCE</scope>
    <source>
        <strain evidence="2">CBS 125425</strain>
    </source>
</reference>
<dbReference type="Proteomes" id="UP000799444">
    <property type="component" value="Unassembled WGS sequence"/>
</dbReference>
<name>A0A9P4V287_9PLEO</name>
<feature type="compositionally biased region" description="Low complexity" evidence="1">
    <location>
        <begin position="17"/>
        <end position="28"/>
    </location>
</feature>
<proteinExistence type="predicted"/>
<evidence type="ECO:0000313" key="2">
    <source>
        <dbReference type="EMBL" id="KAF2734011.1"/>
    </source>
</evidence>
<protein>
    <submittedName>
        <fullName evidence="2">Uncharacterized protein</fullName>
    </submittedName>
</protein>
<accession>A0A9P4V287</accession>
<organism evidence="2 3">
    <name type="scientific">Polyplosphaeria fusca</name>
    <dbReference type="NCBI Taxonomy" id="682080"/>
    <lineage>
        <taxon>Eukaryota</taxon>
        <taxon>Fungi</taxon>
        <taxon>Dikarya</taxon>
        <taxon>Ascomycota</taxon>
        <taxon>Pezizomycotina</taxon>
        <taxon>Dothideomycetes</taxon>
        <taxon>Pleosporomycetidae</taxon>
        <taxon>Pleosporales</taxon>
        <taxon>Tetraplosphaeriaceae</taxon>
        <taxon>Polyplosphaeria</taxon>
    </lineage>
</organism>
<feature type="region of interest" description="Disordered" evidence="1">
    <location>
        <begin position="1"/>
        <end position="116"/>
    </location>
</feature>
<gene>
    <name evidence="2" type="ORF">EJ04DRAFT_254042</name>
</gene>
<evidence type="ECO:0000313" key="3">
    <source>
        <dbReference type="Proteomes" id="UP000799444"/>
    </source>
</evidence>
<feature type="compositionally biased region" description="Polar residues" evidence="1">
    <location>
        <begin position="29"/>
        <end position="40"/>
    </location>
</feature>
<comment type="caution">
    <text evidence="2">The sequence shown here is derived from an EMBL/GenBank/DDBJ whole genome shotgun (WGS) entry which is preliminary data.</text>
</comment>
<dbReference type="AlphaFoldDB" id="A0A9P4V287"/>
<sequence length="186" mass="20595">MSHSPCATAHLPKHEIPNTIPITQTPTPRSSNLHMSVPTHNPQPAQPPPRHTSHKKGSQPRRPVPPPIHQPHKHATRSLGSVSGSRPHHRDGGDDARHRRKSGPPSNCHNNRPGVHTYASQNKWADVGDRRVRVRMKAVSLCMYSRTQHSTDGRMYEQVGKQGRAAQRCAGYSTKGRPSRGCMVVT</sequence>